<evidence type="ECO:0000313" key="1">
    <source>
        <dbReference type="EMBL" id="CUT03481.1"/>
    </source>
</evidence>
<dbReference type="RefSeq" id="WP_143713356.1">
    <property type="nucleotide sequence ID" value="NZ_CZVW01000016.1"/>
</dbReference>
<evidence type="ECO:0000313" key="2">
    <source>
        <dbReference type="Proteomes" id="UP000199197"/>
    </source>
</evidence>
<gene>
    <name evidence="1" type="ORF">JGI23_01485</name>
</gene>
<name>A0A0P1NXD7_9BACT</name>
<keyword evidence="2" id="KW-1185">Reference proteome</keyword>
<accession>A0A0P1NXD7</accession>
<dbReference type="Proteomes" id="UP000199197">
    <property type="component" value="Unassembled WGS sequence"/>
</dbReference>
<dbReference type="AlphaFoldDB" id="A0A0P1NXD7"/>
<reference evidence="2" key="1">
    <citation type="submission" date="2015-11" db="EMBL/GenBank/DDBJ databases">
        <authorList>
            <person name="Varghese N."/>
        </authorList>
    </citation>
    <scope>NUCLEOTIDE SEQUENCE [LARGE SCALE GENOMIC DNA]</scope>
    <source>
        <strain evidence="2">JGI-23</strain>
    </source>
</reference>
<sequence length="122" mass="14630">MKFEEIKTNKDYTEYLNEVKMKAFIRLVEIRKLIQELSKEEEQIKDWALDYVRENLLKDEKSADFEINGLKVNITINYKKVFQYPEEIIKLENELKQKKKIAELDGSAKLLNLNPYIVLKFL</sequence>
<dbReference type="EMBL" id="CZVW01000016">
    <property type="protein sequence ID" value="CUT03481.1"/>
    <property type="molecule type" value="Genomic_DNA"/>
</dbReference>
<proteinExistence type="predicted"/>
<protein>
    <submittedName>
        <fullName evidence="1">Uncharacterized protein</fullName>
    </submittedName>
</protein>
<organism evidence="1 2">
    <name type="scientific">Candidatus Chryseopegocella kryptomonas</name>
    <dbReference type="NCBI Taxonomy" id="1633643"/>
    <lineage>
        <taxon>Bacteria</taxon>
        <taxon>Pseudomonadati</taxon>
        <taxon>Candidatus Kryptoniota</taxon>
        <taxon>Candidatus Chryseopegocella</taxon>
    </lineage>
</organism>
<dbReference type="OrthoDB" id="9812568at2"/>